<dbReference type="EMBL" id="JARBDR010000496">
    <property type="protein sequence ID" value="KAJ8311397.1"/>
    <property type="molecule type" value="Genomic_DNA"/>
</dbReference>
<organism evidence="1 2">
    <name type="scientific">Tegillarca granosa</name>
    <name type="common">Malaysian cockle</name>
    <name type="synonym">Anadara granosa</name>
    <dbReference type="NCBI Taxonomy" id="220873"/>
    <lineage>
        <taxon>Eukaryota</taxon>
        <taxon>Metazoa</taxon>
        <taxon>Spiralia</taxon>
        <taxon>Lophotrochozoa</taxon>
        <taxon>Mollusca</taxon>
        <taxon>Bivalvia</taxon>
        <taxon>Autobranchia</taxon>
        <taxon>Pteriomorphia</taxon>
        <taxon>Arcoida</taxon>
        <taxon>Arcoidea</taxon>
        <taxon>Arcidae</taxon>
        <taxon>Tegillarca</taxon>
    </lineage>
</organism>
<evidence type="ECO:0000313" key="1">
    <source>
        <dbReference type="EMBL" id="KAJ8311397.1"/>
    </source>
</evidence>
<name>A0ABQ9F690_TEGGR</name>
<keyword evidence="2" id="KW-1185">Reference proteome</keyword>
<proteinExistence type="predicted"/>
<evidence type="ECO:0000313" key="2">
    <source>
        <dbReference type="Proteomes" id="UP001217089"/>
    </source>
</evidence>
<protein>
    <submittedName>
        <fullName evidence="1">Uncharacterized protein</fullName>
    </submittedName>
</protein>
<sequence length="59" mass="7076">ISIHIKFLVTEQNYQKTIPEIHVFTTLNFIIDRDHTDVFNFNNTSRKSRRDTKRKVKGN</sequence>
<gene>
    <name evidence="1" type="ORF">KUTeg_010752</name>
</gene>
<dbReference type="Proteomes" id="UP001217089">
    <property type="component" value="Unassembled WGS sequence"/>
</dbReference>
<reference evidence="1 2" key="1">
    <citation type="submission" date="2022-12" db="EMBL/GenBank/DDBJ databases">
        <title>Chromosome-level genome of Tegillarca granosa.</title>
        <authorList>
            <person name="Kim J."/>
        </authorList>
    </citation>
    <scope>NUCLEOTIDE SEQUENCE [LARGE SCALE GENOMIC DNA]</scope>
    <source>
        <strain evidence="1">Teg-2019</strain>
        <tissue evidence="1">Adductor muscle</tissue>
    </source>
</reference>
<comment type="caution">
    <text evidence="1">The sequence shown here is derived from an EMBL/GenBank/DDBJ whole genome shotgun (WGS) entry which is preliminary data.</text>
</comment>
<accession>A0ABQ9F690</accession>
<feature type="non-terminal residue" evidence="1">
    <location>
        <position position="1"/>
    </location>
</feature>